<feature type="compositionally biased region" description="Polar residues" evidence="1">
    <location>
        <begin position="53"/>
        <end position="65"/>
    </location>
</feature>
<feature type="compositionally biased region" description="Basic and acidic residues" evidence="1">
    <location>
        <begin position="35"/>
        <end position="47"/>
    </location>
</feature>
<reference evidence="2 3" key="1">
    <citation type="journal article" date="2018" name="BMC Genomics">
        <title>The genome of Naegleria lovaniensis, the basis for a comparative approach to unravel pathogenicity factors of the human pathogenic amoeba N. fowleri.</title>
        <authorList>
            <person name="Liechti N."/>
            <person name="Schurch N."/>
            <person name="Bruggmann R."/>
            <person name="Wittwer M."/>
        </authorList>
    </citation>
    <scope>NUCLEOTIDE SEQUENCE [LARGE SCALE GENOMIC DNA]</scope>
    <source>
        <strain evidence="2 3">ATCC 30569</strain>
    </source>
</reference>
<dbReference type="EMBL" id="PYSW02000003">
    <property type="protein sequence ID" value="KAG2392844.1"/>
    <property type="molecule type" value="Genomic_DNA"/>
</dbReference>
<sequence length="100" mass="11061">MVDQNTDNPNSSILTSDSSQVANEQVNQILQPPDGHAKKSKDSDYVQDRLFSTGENSKSQQQTMQEENKLDVFFGDDSFSFPSGTFGGSPGQTYEESIFQ</sequence>
<feature type="region of interest" description="Disordered" evidence="1">
    <location>
        <begin position="1"/>
        <end position="67"/>
    </location>
</feature>
<gene>
    <name evidence="2" type="ORF">C9374_009421</name>
</gene>
<protein>
    <submittedName>
        <fullName evidence="2">Uncharacterized protein</fullName>
    </submittedName>
</protein>
<feature type="compositionally biased region" description="Polar residues" evidence="1">
    <location>
        <begin position="1"/>
        <end position="30"/>
    </location>
</feature>
<comment type="caution">
    <text evidence="2">The sequence shown here is derived from an EMBL/GenBank/DDBJ whole genome shotgun (WGS) entry which is preliminary data.</text>
</comment>
<dbReference type="Proteomes" id="UP000816034">
    <property type="component" value="Unassembled WGS sequence"/>
</dbReference>
<keyword evidence="3" id="KW-1185">Reference proteome</keyword>
<evidence type="ECO:0000313" key="2">
    <source>
        <dbReference type="EMBL" id="KAG2392844.1"/>
    </source>
</evidence>
<evidence type="ECO:0000313" key="3">
    <source>
        <dbReference type="Proteomes" id="UP000816034"/>
    </source>
</evidence>
<accession>A0AA88KRN9</accession>
<evidence type="ECO:0000256" key="1">
    <source>
        <dbReference type="SAM" id="MobiDB-lite"/>
    </source>
</evidence>
<organism evidence="2 3">
    <name type="scientific">Naegleria lovaniensis</name>
    <name type="common">Amoeba</name>
    <dbReference type="NCBI Taxonomy" id="51637"/>
    <lineage>
        <taxon>Eukaryota</taxon>
        <taxon>Discoba</taxon>
        <taxon>Heterolobosea</taxon>
        <taxon>Tetramitia</taxon>
        <taxon>Eutetramitia</taxon>
        <taxon>Vahlkampfiidae</taxon>
        <taxon>Naegleria</taxon>
    </lineage>
</organism>
<dbReference type="AlphaFoldDB" id="A0AA88KRN9"/>
<dbReference type="RefSeq" id="XP_044554738.1">
    <property type="nucleotide sequence ID" value="XM_044699607.1"/>
</dbReference>
<proteinExistence type="predicted"/>
<dbReference type="GeneID" id="68101875"/>
<feature type="region of interest" description="Disordered" evidence="1">
    <location>
        <begin position="81"/>
        <end position="100"/>
    </location>
</feature>
<name>A0AA88KRN9_NAELO</name>